<evidence type="ECO:0000313" key="4">
    <source>
        <dbReference type="Proteomes" id="UP000629619"/>
    </source>
</evidence>
<feature type="transmembrane region" description="Helical" evidence="2">
    <location>
        <begin position="47"/>
        <end position="66"/>
    </location>
</feature>
<reference evidence="3" key="1">
    <citation type="submission" date="2021-01" db="EMBL/GenBank/DDBJ databases">
        <title>Whole genome shotgun sequence of Actinoplanes siamensis NBRC 109076.</title>
        <authorList>
            <person name="Komaki H."/>
            <person name="Tamura T."/>
        </authorList>
    </citation>
    <scope>NUCLEOTIDE SEQUENCE</scope>
    <source>
        <strain evidence="3">NBRC 109076</strain>
    </source>
</reference>
<sequence>MTAASGALWTRIRRLAGSVPAPTWASAGTVTALNLILIVGASVGFRATSVIAVITVLIVVTGVHLGRRPERSRGRRRSALNRPEDTQPGSEPFEEDLELVIQIGTGPGSDRVAEHRVTRRRHAHAIGYRKLTLISAYLSPHAEETPVVPALTVHDPEVKADWLPLAIPNRGAVIFMPPVFAPELSWELVYPVPNGIWNPLREVGLDVFRYDLRKFPMQRFVVRFVLHPEAKAFSVHERNHLGTLSYGWDSNGNRIALWCAGEPAARTRYEWEIRAVWQ</sequence>
<keyword evidence="2" id="KW-0812">Transmembrane</keyword>
<feature type="transmembrane region" description="Helical" evidence="2">
    <location>
        <begin position="21"/>
        <end position="41"/>
    </location>
</feature>
<name>A0A919N615_9ACTN</name>
<keyword evidence="2" id="KW-0472">Membrane</keyword>
<evidence type="ECO:0000256" key="2">
    <source>
        <dbReference type="SAM" id="Phobius"/>
    </source>
</evidence>
<evidence type="ECO:0000256" key="1">
    <source>
        <dbReference type="SAM" id="MobiDB-lite"/>
    </source>
</evidence>
<proteinExistence type="predicted"/>
<comment type="caution">
    <text evidence="3">The sequence shown here is derived from an EMBL/GenBank/DDBJ whole genome shotgun (WGS) entry which is preliminary data.</text>
</comment>
<gene>
    <name evidence="3" type="ORF">Asi03nite_25440</name>
</gene>
<accession>A0A919N615</accession>
<organism evidence="3 4">
    <name type="scientific">Actinoplanes siamensis</name>
    <dbReference type="NCBI Taxonomy" id="1223317"/>
    <lineage>
        <taxon>Bacteria</taxon>
        <taxon>Bacillati</taxon>
        <taxon>Actinomycetota</taxon>
        <taxon>Actinomycetes</taxon>
        <taxon>Micromonosporales</taxon>
        <taxon>Micromonosporaceae</taxon>
        <taxon>Actinoplanes</taxon>
    </lineage>
</organism>
<feature type="region of interest" description="Disordered" evidence="1">
    <location>
        <begin position="70"/>
        <end position="91"/>
    </location>
</feature>
<dbReference type="AlphaFoldDB" id="A0A919N615"/>
<keyword evidence="2" id="KW-1133">Transmembrane helix</keyword>
<evidence type="ECO:0000313" key="3">
    <source>
        <dbReference type="EMBL" id="GIF05006.1"/>
    </source>
</evidence>
<dbReference type="EMBL" id="BOMW01000023">
    <property type="protein sequence ID" value="GIF05006.1"/>
    <property type="molecule type" value="Genomic_DNA"/>
</dbReference>
<protein>
    <submittedName>
        <fullName evidence="3">Uncharacterized protein</fullName>
    </submittedName>
</protein>
<dbReference type="Proteomes" id="UP000629619">
    <property type="component" value="Unassembled WGS sequence"/>
</dbReference>
<keyword evidence="4" id="KW-1185">Reference proteome</keyword>